<evidence type="ECO:0000313" key="3">
    <source>
        <dbReference type="Proteomes" id="UP001205965"/>
    </source>
</evidence>
<keyword evidence="3" id="KW-1185">Reference proteome</keyword>
<accession>A0ABT2G028</accession>
<organism evidence="2 3">
    <name type="scientific">Corynebacterium lemuris</name>
    <dbReference type="NCBI Taxonomy" id="1859292"/>
    <lineage>
        <taxon>Bacteria</taxon>
        <taxon>Bacillati</taxon>
        <taxon>Actinomycetota</taxon>
        <taxon>Actinomycetes</taxon>
        <taxon>Mycobacteriales</taxon>
        <taxon>Corynebacteriaceae</taxon>
        <taxon>Corynebacterium</taxon>
    </lineage>
</organism>
<dbReference type="PANTHER" id="PTHR39328:SF1">
    <property type="entry name" value="BLL2871 PROTEIN"/>
    <property type="match status" value="1"/>
</dbReference>
<evidence type="ECO:0000313" key="2">
    <source>
        <dbReference type="EMBL" id="MCS5480854.1"/>
    </source>
</evidence>
<dbReference type="Pfam" id="PF06267">
    <property type="entry name" value="DUF1028"/>
    <property type="match status" value="1"/>
</dbReference>
<protein>
    <submittedName>
        <fullName evidence="2">DUF1028 domain-containing protein</fullName>
    </submittedName>
</protein>
<dbReference type="InterPro" id="IPR010430">
    <property type="entry name" value="DUF1028"/>
</dbReference>
<name>A0ABT2G028_9CORY</name>
<dbReference type="PANTHER" id="PTHR39328">
    <property type="entry name" value="BLL2871 PROTEIN"/>
    <property type="match status" value="1"/>
</dbReference>
<gene>
    <name evidence="2" type="ORF">NYP18_14510</name>
</gene>
<dbReference type="SUPFAM" id="SSF56235">
    <property type="entry name" value="N-terminal nucleophile aminohydrolases (Ntn hydrolases)"/>
    <property type="match status" value="1"/>
</dbReference>
<dbReference type="Gene3D" id="3.60.20.10">
    <property type="entry name" value="Glutamine Phosphoribosylpyrophosphate, subunit 1, domain 1"/>
    <property type="match status" value="1"/>
</dbReference>
<proteinExistence type="predicted"/>
<dbReference type="EMBL" id="JANWTC010000021">
    <property type="protein sequence ID" value="MCS5480854.1"/>
    <property type="molecule type" value="Genomic_DNA"/>
</dbReference>
<comment type="caution">
    <text evidence="2">The sequence shown here is derived from an EMBL/GenBank/DDBJ whole genome shotgun (WGS) entry which is preliminary data.</text>
</comment>
<evidence type="ECO:0000256" key="1">
    <source>
        <dbReference type="SAM" id="MobiDB-lite"/>
    </source>
</evidence>
<dbReference type="Proteomes" id="UP001205965">
    <property type="component" value="Unassembled WGS sequence"/>
</dbReference>
<feature type="region of interest" description="Disordered" evidence="1">
    <location>
        <begin position="203"/>
        <end position="222"/>
    </location>
</feature>
<dbReference type="RefSeq" id="WP_259428911.1">
    <property type="nucleotide sequence ID" value="NZ_JANWTC010000021.1"/>
</dbReference>
<dbReference type="InterPro" id="IPR029055">
    <property type="entry name" value="Ntn_hydrolases_N"/>
</dbReference>
<sequence>MTFSILARDPAGAIGMAVSSSSPAVAARCLHLQGGVGGVASQNITDPRFGPALLSRLSAGDSAAQALDWLAGMDDTLDYRQISILPQVGEGVTFSGGKTLGTHHARVGVDAVVAGNMLAGSNVIDVMLDTFERSIGDLETRLLDAMNCGLAAGGEAGPIHSAGLAVVRGAGWAETDLRVDWSETPLEDLTRLLDEWLPQRDDYVTRGLNPSTSPSYGVPGDE</sequence>
<reference evidence="2 3" key="1">
    <citation type="submission" date="2022-08" db="EMBL/GenBank/DDBJ databases">
        <title>YIM 101645 draft genome.</title>
        <authorList>
            <person name="Chen X."/>
        </authorList>
    </citation>
    <scope>NUCLEOTIDE SEQUENCE [LARGE SCALE GENOMIC DNA]</scope>
    <source>
        <strain evidence="2 3">YIM 101645</strain>
    </source>
</reference>